<sequence length="164" mass="19355">MRRIVFLIVMCCLLLMGTSIYAQSTQGTTFSDWYRHQFHLLSNQLSEEMNISLTTFETSVNTYQEQLLKRMESRLVDYVLNASEDANHDIKNYKNNHLQQLNETKESLMEKDLIEIEKEMKKRQMEIDRRTFDILSELLSEYGFDGITSDVKLENNHNKTEGDN</sequence>
<dbReference type="EMBL" id="JAUBDJ010000002">
    <property type="protein sequence ID" value="MDW0116093.1"/>
    <property type="molecule type" value="Genomic_DNA"/>
</dbReference>
<accession>A0AAW9A675</accession>
<dbReference type="Proteomes" id="UP001271648">
    <property type="component" value="Unassembled WGS sequence"/>
</dbReference>
<gene>
    <name evidence="2" type="ORF">QTL97_04035</name>
</gene>
<comment type="caution">
    <text evidence="2">The sequence shown here is derived from an EMBL/GenBank/DDBJ whole genome shotgun (WGS) entry which is preliminary data.</text>
</comment>
<keyword evidence="3" id="KW-1185">Reference proteome</keyword>
<feature type="chain" id="PRO_5043634114" evidence="1">
    <location>
        <begin position="23"/>
        <end position="164"/>
    </location>
</feature>
<evidence type="ECO:0000313" key="3">
    <source>
        <dbReference type="Proteomes" id="UP001271648"/>
    </source>
</evidence>
<keyword evidence="1" id="KW-0732">Signal</keyword>
<dbReference type="AlphaFoldDB" id="A0AAW9A675"/>
<evidence type="ECO:0000313" key="2">
    <source>
        <dbReference type="EMBL" id="MDW0116093.1"/>
    </source>
</evidence>
<evidence type="ECO:0000256" key="1">
    <source>
        <dbReference type="SAM" id="SignalP"/>
    </source>
</evidence>
<feature type="signal peptide" evidence="1">
    <location>
        <begin position="1"/>
        <end position="22"/>
    </location>
</feature>
<name>A0AAW9A675_9BACL</name>
<protein>
    <submittedName>
        <fullName evidence="2">Uncharacterized protein</fullName>
    </submittedName>
</protein>
<dbReference type="RefSeq" id="WP_317940265.1">
    <property type="nucleotide sequence ID" value="NZ_JAUBDJ010000002.1"/>
</dbReference>
<organism evidence="2 3">
    <name type="scientific">Sporosarcina thermotolerans</name>
    <dbReference type="NCBI Taxonomy" id="633404"/>
    <lineage>
        <taxon>Bacteria</taxon>
        <taxon>Bacillati</taxon>
        <taxon>Bacillota</taxon>
        <taxon>Bacilli</taxon>
        <taxon>Bacillales</taxon>
        <taxon>Caryophanaceae</taxon>
        <taxon>Sporosarcina</taxon>
    </lineage>
</organism>
<proteinExistence type="predicted"/>
<reference evidence="2 3" key="1">
    <citation type="submission" date="2023-06" db="EMBL/GenBank/DDBJ databases">
        <title>Sporosarcina sp. nov., isolated from Korean traditional fermented seafood 'Jeotgal'.</title>
        <authorList>
            <person name="Yang A.I."/>
            <person name="Shin N.-R."/>
        </authorList>
    </citation>
    <scope>NUCLEOTIDE SEQUENCE [LARGE SCALE GENOMIC DNA]</scope>
    <source>
        <strain evidence="2 3">KCTC43456</strain>
    </source>
</reference>